<sequence>MSKSTVWRMPYGGRRIPKETPAVCLPEHPNMLFNAHKKTIHSLQHTLAQHASLLDAIERSMAVIEFDLQGNVLRANANFLQTMGYRAEQVEGQPHRMFCTPAFARSAEYNQLWSNLRNGLFQSGTFERVAGDGQSVWLEASYNPVRDEEGHVTKVVKYAMDVTPRLQAESEANAKLEAIGRAMAVIEFNLDGTIITANTNFLQRMGYTLAQVQGQHHRLFCTKALANSSAYEDFWRRLNQGELFSGQFERVDKNGQTVWLEANYNPVYDASGRLCKVVKFASDITARVQQHAADAASAAQAYHISLNTRDIAEKGADVIQQTASGMRDIAADIDSSSQKIAKLGERSQQISTIVNTIRGIADQTNLLALNAAIEAARAGEQGRGFAVVADEVRQLAARTSGSTAEISSMIAMIQDETREAIHSMDGTRDRAAQGVDLANRAGTVILQIREGTGEAVQAVSAFANERGAH</sequence>
<dbReference type="InterPro" id="IPR050903">
    <property type="entry name" value="Bact_Chemotaxis_MeTrfase"/>
</dbReference>
<dbReference type="Gene3D" id="1.10.287.950">
    <property type="entry name" value="Methyl-accepting chemotaxis protein"/>
    <property type="match status" value="1"/>
</dbReference>
<dbReference type="InterPro" id="IPR013655">
    <property type="entry name" value="PAS_fold_3"/>
</dbReference>
<protein>
    <submittedName>
        <fullName evidence="1">Biofilm dispersion protein BdlA</fullName>
    </submittedName>
</protein>
<dbReference type="Pfam" id="PF08447">
    <property type="entry name" value="PAS_3"/>
    <property type="match status" value="2"/>
</dbReference>
<evidence type="ECO:0000313" key="1">
    <source>
        <dbReference type="EMBL" id="VVM14380.1"/>
    </source>
</evidence>
<dbReference type="SUPFAM" id="SSF55785">
    <property type="entry name" value="PYP-like sensor domain (PAS domain)"/>
    <property type="match status" value="2"/>
</dbReference>
<organism evidence="1">
    <name type="scientific">Pseudomonas fluorescens</name>
    <dbReference type="NCBI Taxonomy" id="294"/>
    <lineage>
        <taxon>Bacteria</taxon>
        <taxon>Pseudomonadati</taxon>
        <taxon>Pseudomonadota</taxon>
        <taxon>Gammaproteobacteria</taxon>
        <taxon>Pseudomonadales</taxon>
        <taxon>Pseudomonadaceae</taxon>
        <taxon>Pseudomonas</taxon>
    </lineage>
</organism>
<dbReference type="GO" id="GO:0006935">
    <property type="term" value="P:chemotaxis"/>
    <property type="evidence" value="ECO:0007669"/>
    <property type="project" value="UniProtKB-ARBA"/>
</dbReference>
<dbReference type="InterPro" id="IPR035965">
    <property type="entry name" value="PAS-like_dom_sf"/>
</dbReference>
<dbReference type="PROSITE" id="PS50111">
    <property type="entry name" value="CHEMOTAXIS_TRANSDUC_2"/>
    <property type="match status" value="1"/>
</dbReference>
<name>A0A5E7S1K5_PSEFL</name>
<dbReference type="NCBIfam" id="TIGR00229">
    <property type="entry name" value="sensory_box"/>
    <property type="match status" value="2"/>
</dbReference>
<dbReference type="InterPro" id="IPR000700">
    <property type="entry name" value="PAS-assoc_C"/>
</dbReference>
<dbReference type="Gene3D" id="3.30.450.20">
    <property type="entry name" value="PAS domain"/>
    <property type="match status" value="2"/>
</dbReference>
<dbReference type="AlphaFoldDB" id="A0A5E7S1K5"/>
<gene>
    <name evidence="1" type="primary">bdlA_3</name>
    <name evidence="1" type="ORF">PS683_02683</name>
</gene>
<dbReference type="EMBL" id="LR700643">
    <property type="protein sequence ID" value="VVM14380.1"/>
    <property type="molecule type" value="Genomic_DNA"/>
</dbReference>
<dbReference type="SMART" id="SM00283">
    <property type="entry name" value="MA"/>
    <property type="match status" value="1"/>
</dbReference>
<dbReference type="Pfam" id="PF00015">
    <property type="entry name" value="MCPsignal"/>
    <property type="match status" value="1"/>
</dbReference>
<proteinExistence type="predicted"/>
<dbReference type="PROSITE" id="PS50113">
    <property type="entry name" value="PAC"/>
    <property type="match status" value="2"/>
</dbReference>
<dbReference type="GO" id="GO:0016020">
    <property type="term" value="C:membrane"/>
    <property type="evidence" value="ECO:0007669"/>
    <property type="project" value="InterPro"/>
</dbReference>
<reference evidence="1" key="1">
    <citation type="submission" date="2019-09" db="EMBL/GenBank/DDBJ databases">
        <authorList>
            <person name="Chandra G."/>
            <person name="Truman W A."/>
        </authorList>
    </citation>
    <scope>NUCLEOTIDE SEQUENCE</scope>
    <source>
        <strain evidence="1">PS683</strain>
    </source>
</reference>
<dbReference type="InterPro" id="IPR004089">
    <property type="entry name" value="MCPsignal_dom"/>
</dbReference>
<dbReference type="SMART" id="SM00091">
    <property type="entry name" value="PAS"/>
    <property type="match status" value="2"/>
</dbReference>
<dbReference type="PANTHER" id="PTHR24422">
    <property type="entry name" value="CHEMOTAXIS PROTEIN METHYLTRANSFERASE"/>
    <property type="match status" value="1"/>
</dbReference>
<dbReference type="SMART" id="SM00086">
    <property type="entry name" value="PAC"/>
    <property type="match status" value="2"/>
</dbReference>
<dbReference type="GO" id="GO:0007165">
    <property type="term" value="P:signal transduction"/>
    <property type="evidence" value="ECO:0007669"/>
    <property type="project" value="InterPro"/>
</dbReference>
<dbReference type="PANTHER" id="PTHR24422:SF10">
    <property type="entry name" value="CHEMOTAXIS PROTEIN METHYLTRANSFERASE 2"/>
    <property type="match status" value="1"/>
</dbReference>
<dbReference type="CDD" id="cd11386">
    <property type="entry name" value="MCP_signal"/>
    <property type="match status" value="1"/>
</dbReference>
<dbReference type="InterPro" id="IPR001610">
    <property type="entry name" value="PAC"/>
</dbReference>
<dbReference type="CDD" id="cd00130">
    <property type="entry name" value="PAS"/>
    <property type="match status" value="2"/>
</dbReference>
<dbReference type="SUPFAM" id="SSF58104">
    <property type="entry name" value="Methyl-accepting chemotaxis protein (MCP) signaling domain"/>
    <property type="match status" value="1"/>
</dbReference>
<dbReference type="InterPro" id="IPR000014">
    <property type="entry name" value="PAS"/>
</dbReference>
<accession>A0A5E7S1K5</accession>